<dbReference type="EMBL" id="KB096590">
    <property type="protein sequence ID" value="ESO03563.1"/>
    <property type="molecule type" value="Genomic_DNA"/>
</dbReference>
<dbReference type="Proteomes" id="UP000015101">
    <property type="component" value="Unassembled WGS sequence"/>
</dbReference>
<dbReference type="SUPFAM" id="SSF56112">
    <property type="entry name" value="Protein kinase-like (PK-like)"/>
    <property type="match status" value="1"/>
</dbReference>
<dbReference type="PROSITE" id="PS50011">
    <property type="entry name" value="PROTEIN_KINASE_DOM"/>
    <property type="match status" value="1"/>
</dbReference>
<sequence length="208" mass="23758">ISLATLLDMSRQIASGMKYLESCGLVHGDLSARNLVKITDLSKCMSVYKGDYYCSSPTSTPMPVRWMAPEALLLEEFSNKSDVWSYAVTLWQLMTLARYKPYHQLDDCQVIENSLKQRPIKSLTGSCIYLHQPIKCPLEVYDLMMTCWKAEPKSRPTFADIYNFFSIKTGLRENDDYRESVKTAHDNDDDDASGDYDNICKYLNGNIV</sequence>
<dbReference type="eggNOG" id="KOG1094">
    <property type="taxonomic scope" value="Eukaryota"/>
</dbReference>
<evidence type="ECO:0000259" key="1">
    <source>
        <dbReference type="PROSITE" id="PS50011"/>
    </source>
</evidence>
<dbReference type="InterPro" id="IPR000719">
    <property type="entry name" value="Prot_kinase_dom"/>
</dbReference>
<dbReference type="EMBL" id="AMQM01004495">
    <property type="status" value="NOT_ANNOTATED_CDS"/>
    <property type="molecule type" value="Genomic_DNA"/>
</dbReference>
<reference evidence="2 4" key="2">
    <citation type="journal article" date="2013" name="Nature">
        <title>Insights into bilaterian evolution from three spiralian genomes.</title>
        <authorList>
            <person name="Simakov O."/>
            <person name="Marletaz F."/>
            <person name="Cho S.J."/>
            <person name="Edsinger-Gonzales E."/>
            <person name="Havlak P."/>
            <person name="Hellsten U."/>
            <person name="Kuo D.H."/>
            <person name="Larsson T."/>
            <person name="Lv J."/>
            <person name="Arendt D."/>
            <person name="Savage R."/>
            <person name="Osoegawa K."/>
            <person name="de Jong P."/>
            <person name="Grimwood J."/>
            <person name="Chapman J.A."/>
            <person name="Shapiro H."/>
            <person name="Aerts A."/>
            <person name="Otillar R.P."/>
            <person name="Terry A.Y."/>
            <person name="Boore J.L."/>
            <person name="Grigoriev I.V."/>
            <person name="Lindberg D.R."/>
            <person name="Seaver E.C."/>
            <person name="Weisblat D.A."/>
            <person name="Putnam N.H."/>
            <person name="Rokhsar D.S."/>
        </authorList>
    </citation>
    <scope>NUCLEOTIDE SEQUENCE</scope>
</reference>
<accession>T1G3U5</accession>
<dbReference type="CTD" id="20215743"/>
<evidence type="ECO:0000313" key="2">
    <source>
        <dbReference type="EMBL" id="ESO03563.1"/>
    </source>
</evidence>
<name>T1G3U5_HELRO</name>
<dbReference type="RefSeq" id="XP_009018120.1">
    <property type="nucleotide sequence ID" value="XM_009019872.1"/>
</dbReference>
<reference evidence="4" key="1">
    <citation type="submission" date="2012-12" db="EMBL/GenBank/DDBJ databases">
        <authorList>
            <person name="Hellsten U."/>
            <person name="Grimwood J."/>
            <person name="Chapman J.A."/>
            <person name="Shapiro H."/>
            <person name="Aerts A."/>
            <person name="Otillar R.P."/>
            <person name="Terry A.Y."/>
            <person name="Boore J.L."/>
            <person name="Simakov O."/>
            <person name="Marletaz F."/>
            <person name="Cho S.-J."/>
            <person name="Edsinger-Gonzales E."/>
            <person name="Havlak P."/>
            <person name="Kuo D.-H."/>
            <person name="Larsson T."/>
            <person name="Lv J."/>
            <person name="Arendt D."/>
            <person name="Savage R."/>
            <person name="Osoegawa K."/>
            <person name="de Jong P."/>
            <person name="Lindberg D.R."/>
            <person name="Seaver E.C."/>
            <person name="Weisblat D.A."/>
            <person name="Putnam N.H."/>
            <person name="Grigoriev I.V."/>
            <person name="Rokhsar D.S."/>
        </authorList>
    </citation>
    <scope>NUCLEOTIDE SEQUENCE</scope>
</reference>
<dbReference type="KEGG" id="hro:HELRODRAFT_79863"/>
<proteinExistence type="predicted"/>
<dbReference type="FunFam" id="1.10.510.10:FF:001798">
    <property type="entry name" value="Uncharacterized protein"/>
    <property type="match status" value="1"/>
</dbReference>
<dbReference type="Gene3D" id="1.10.510.10">
    <property type="entry name" value="Transferase(Phosphotransferase) domain 1"/>
    <property type="match status" value="1"/>
</dbReference>
<dbReference type="GO" id="GO:0005524">
    <property type="term" value="F:ATP binding"/>
    <property type="evidence" value="ECO:0007669"/>
    <property type="project" value="InterPro"/>
</dbReference>
<dbReference type="GO" id="GO:0004672">
    <property type="term" value="F:protein kinase activity"/>
    <property type="evidence" value="ECO:0007669"/>
    <property type="project" value="InterPro"/>
</dbReference>
<evidence type="ECO:0000313" key="3">
    <source>
        <dbReference type="EnsemblMetazoa" id="HelroP79863"/>
    </source>
</evidence>
<evidence type="ECO:0000313" key="4">
    <source>
        <dbReference type="Proteomes" id="UP000015101"/>
    </source>
</evidence>
<dbReference type="HOGENOM" id="CLU_000288_7_40_1"/>
<dbReference type="PANTHER" id="PTHR24416">
    <property type="entry name" value="TYROSINE-PROTEIN KINASE RECEPTOR"/>
    <property type="match status" value="1"/>
</dbReference>
<feature type="domain" description="Protein kinase" evidence="1">
    <location>
        <begin position="1"/>
        <end position="165"/>
    </location>
</feature>
<gene>
    <name evidence="3" type="primary">20215743</name>
    <name evidence="2" type="ORF">HELRODRAFT_79863</name>
</gene>
<organism evidence="3 4">
    <name type="scientific">Helobdella robusta</name>
    <name type="common">Californian leech</name>
    <dbReference type="NCBI Taxonomy" id="6412"/>
    <lineage>
        <taxon>Eukaryota</taxon>
        <taxon>Metazoa</taxon>
        <taxon>Spiralia</taxon>
        <taxon>Lophotrochozoa</taxon>
        <taxon>Annelida</taxon>
        <taxon>Clitellata</taxon>
        <taxon>Hirudinea</taxon>
        <taxon>Rhynchobdellida</taxon>
        <taxon>Glossiphoniidae</taxon>
        <taxon>Helobdella</taxon>
    </lineage>
</organism>
<dbReference type="InterPro" id="IPR011009">
    <property type="entry name" value="Kinase-like_dom_sf"/>
</dbReference>
<dbReference type="InterPro" id="IPR050122">
    <property type="entry name" value="RTK"/>
</dbReference>
<dbReference type="AlphaFoldDB" id="T1G3U5"/>
<dbReference type="EnsemblMetazoa" id="HelroT79863">
    <property type="protein sequence ID" value="HelroP79863"/>
    <property type="gene ID" value="HelroG79863"/>
</dbReference>
<dbReference type="OrthoDB" id="98077at2759"/>
<dbReference type="OMA" id="MATSCII"/>
<protein>
    <recommendedName>
        <fullName evidence="1">Protein kinase domain-containing protein</fullName>
    </recommendedName>
</protein>
<dbReference type="GeneID" id="20215743"/>
<dbReference type="Pfam" id="PF07714">
    <property type="entry name" value="PK_Tyr_Ser-Thr"/>
    <property type="match status" value="1"/>
</dbReference>
<dbReference type="PANTHER" id="PTHR24416:SF611">
    <property type="entry name" value="TYROSINE-PROTEIN KINASE TRANSMEMBRANE RECEPTOR ROR"/>
    <property type="match status" value="1"/>
</dbReference>
<keyword evidence="4" id="KW-1185">Reference proteome</keyword>
<dbReference type="InParanoid" id="T1G3U5"/>
<reference evidence="3" key="3">
    <citation type="submission" date="2015-06" db="UniProtKB">
        <authorList>
            <consortium name="EnsemblMetazoa"/>
        </authorList>
    </citation>
    <scope>IDENTIFICATION</scope>
</reference>
<dbReference type="PRINTS" id="PR00109">
    <property type="entry name" value="TYRKINASE"/>
</dbReference>
<dbReference type="InterPro" id="IPR001245">
    <property type="entry name" value="Ser-Thr/Tyr_kinase_cat_dom"/>
</dbReference>